<sequence length="90" mass="9997">MSHATRGPAKNKWNFIIIHAHSRTIIRGTLPGTSLFRIKRSARGVIQVIIHALKMEVHSTPCTSAVLRINLIQPGEVCFTNSFAFDQLSS</sequence>
<keyword evidence="2" id="KW-1185">Reference proteome</keyword>
<protein>
    <submittedName>
        <fullName evidence="1">Uncharacterized protein</fullName>
    </submittedName>
</protein>
<dbReference type="EMBL" id="JADYXP020000005">
    <property type="protein sequence ID" value="KAL0123462.1"/>
    <property type="molecule type" value="Genomic_DNA"/>
</dbReference>
<evidence type="ECO:0000313" key="1">
    <source>
        <dbReference type="EMBL" id="KAL0123462.1"/>
    </source>
</evidence>
<organism evidence="1 2">
    <name type="scientific">Cardiocondyla obscurior</name>
    <dbReference type="NCBI Taxonomy" id="286306"/>
    <lineage>
        <taxon>Eukaryota</taxon>
        <taxon>Metazoa</taxon>
        <taxon>Ecdysozoa</taxon>
        <taxon>Arthropoda</taxon>
        <taxon>Hexapoda</taxon>
        <taxon>Insecta</taxon>
        <taxon>Pterygota</taxon>
        <taxon>Neoptera</taxon>
        <taxon>Endopterygota</taxon>
        <taxon>Hymenoptera</taxon>
        <taxon>Apocrita</taxon>
        <taxon>Aculeata</taxon>
        <taxon>Formicoidea</taxon>
        <taxon>Formicidae</taxon>
        <taxon>Myrmicinae</taxon>
        <taxon>Cardiocondyla</taxon>
    </lineage>
</organism>
<name>A0AAW2GB08_9HYME</name>
<proteinExistence type="predicted"/>
<evidence type="ECO:0000313" key="2">
    <source>
        <dbReference type="Proteomes" id="UP001430953"/>
    </source>
</evidence>
<gene>
    <name evidence="1" type="ORF">PUN28_005754</name>
</gene>
<reference evidence="1 2" key="1">
    <citation type="submission" date="2023-03" db="EMBL/GenBank/DDBJ databases">
        <title>High recombination rates correlate with genetic variation in Cardiocondyla obscurior ants.</title>
        <authorList>
            <person name="Errbii M."/>
        </authorList>
    </citation>
    <scope>NUCLEOTIDE SEQUENCE [LARGE SCALE GENOMIC DNA]</scope>
    <source>
        <strain evidence="1">Alpha-2009</strain>
        <tissue evidence="1">Whole body</tissue>
    </source>
</reference>
<dbReference type="AlphaFoldDB" id="A0AAW2GB08"/>
<comment type="caution">
    <text evidence="1">The sequence shown here is derived from an EMBL/GenBank/DDBJ whole genome shotgun (WGS) entry which is preliminary data.</text>
</comment>
<dbReference type="Proteomes" id="UP001430953">
    <property type="component" value="Unassembled WGS sequence"/>
</dbReference>
<accession>A0AAW2GB08</accession>